<dbReference type="SUPFAM" id="SSF47598">
    <property type="entry name" value="Ribbon-helix-helix"/>
    <property type="match status" value="1"/>
</dbReference>
<dbReference type="InterPro" id="IPR013321">
    <property type="entry name" value="Arc_rbn_hlx_hlx"/>
</dbReference>
<organism evidence="3 4">
    <name type="scientific">Halococcoides cellulosivorans</name>
    <dbReference type="NCBI Taxonomy" id="1679096"/>
    <lineage>
        <taxon>Archaea</taxon>
        <taxon>Methanobacteriati</taxon>
        <taxon>Methanobacteriota</taxon>
        <taxon>Stenosarchaea group</taxon>
        <taxon>Halobacteria</taxon>
        <taxon>Halobacteriales</taxon>
        <taxon>Haloarculaceae</taxon>
        <taxon>Halococcoides</taxon>
    </lineage>
</organism>
<name>A0A2R4X448_9EURY</name>
<dbReference type="AlphaFoldDB" id="A0A2R4X448"/>
<protein>
    <submittedName>
        <fullName evidence="3">CopG family transcriptional regulator</fullName>
    </submittedName>
</protein>
<dbReference type="GO" id="GO:0006355">
    <property type="term" value="P:regulation of DNA-templated transcription"/>
    <property type="evidence" value="ECO:0007669"/>
    <property type="project" value="InterPro"/>
</dbReference>
<dbReference type="CDD" id="cd22231">
    <property type="entry name" value="RHH_NikR_HicB-like"/>
    <property type="match status" value="1"/>
</dbReference>
<dbReference type="Pfam" id="PF01402">
    <property type="entry name" value="RHH_1"/>
    <property type="match status" value="1"/>
</dbReference>
<dbReference type="RefSeq" id="WP_108384023.1">
    <property type="nucleotide sequence ID" value="NZ_CP028858.1"/>
</dbReference>
<evidence type="ECO:0000313" key="4">
    <source>
        <dbReference type="Proteomes" id="UP000244727"/>
    </source>
</evidence>
<dbReference type="GeneID" id="36510939"/>
<dbReference type="InterPro" id="IPR002145">
    <property type="entry name" value="CopG"/>
</dbReference>
<dbReference type="Gene3D" id="1.10.1220.10">
    <property type="entry name" value="Met repressor-like"/>
    <property type="match status" value="1"/>
</dbReference>
<dbReference type="EMBL" id="CP028858">
    <property type="protein sequence ID" value="AWB28575.1"/>
    <property type="molecule type" value="Genomic_DNA"/>
</dbReference>
<evidence type="ECO:0000259" key="2">
    <source>
        <dbReference type="Pfam" id="PF01402"/>
    </source>
</evidence>
<gene>
    <name evidence="3" type="ORF">HARCEL1_00490</name>
</gene>
<evidence type="ECO:0000313" key="3">
    <source>
        <dbReference type="EMBL" id="AWB28575.1"/>
    </source>
</evidence>
<sequence>MSTDTDDGDDRMAKIDVRVPAPLLDAIEEEYPRRGYASRSAAIRDALRDWVTPSPQLSEGTLDDLVESRDQREQGETVSAEDAREKLGLDNS</sequence>
<dbReference type="Proteomes" id="UP000244727">
    <property type="component" value="Chromosome"/>
</dbReference>
<keyword evidence="4" id="KW-1185">Reference proteome</keyword>
<reference evidence="3 4" key="1">
    <citation type="submission" date="2018-04" db="EMBL/GenBank/DDBJ databases">
        <title>Halococcoides cellulosivorans gen. nov., sp. nov., an extremely halophilic cellulose-utilizing haloarchaeon from hypersaline lakes.</title>
        <authorList>
            <person name="Sorokin D.Y."/>
            <person name="Toshchakov S.V."/>
            <person name="Samarov N.I."/>
            <person name="Korzhenkov A."/>
            <person name="Kublanov I.V."/>
        </authorList>
    </citation>
    <scope>NUCLEOTIDE SEQUENCE [LARGE SCALE GENOMIC DNA]</scope>
    <source>
        <strain evidence="3 4">HArcel1</strain>
    </source>
</reference>
<evidence type="ECO:0000256" key="1">
    <source>
        <dbReference type="SAM" id="MobiDB-lite"/>
    </source>
</evidence>
<feature type="domain" description="Ribbon-helix-helix protein CopG" evidence="2">
    <location>
        <begin position="15"/>
        <end position="51"/>
    </location>
</feature>
<feature type="compositionally biased region" description="Basic and acidic residues" evidence="1">
    <location>
        <begin position="66"/>
        <end position="92"/>
    </location>
</feature>
<accession>A0A2R4X448</accession>
<dbReference type="KEGG" id="harc:HARCEL1_00490"/>
<dbReference type="InterPro" id="IPR010985">
    <property type="entry name" value="Ribbon_hlx_hlx"/>
</dbReference>
<feature type="region of interest" description="Disordered" evidence="1">
    <location>
        <begin position="53"/>
        <end position="92"/>
    </location>
</feature>
<proteinExistence type="predicted"/>